<evidence type="ECO:0000313" key="2">
    <source>
        <dbReference type="Proteomes" id="UP001163726"/>
    </source>
</evidence>
<gene>
    <name evidence="1" type="ORF">OLW01_16110</name>
</gene>
<keyword evidence="1" id="KW-0614">Plasmid</keyword>
<proteinExistence type="predicted"/>
<dbReference type="RefSeq" id="WP_268076980.1">
    <property type="nucleotide sequence ID" value="NZ_CP109967.1"/>
</dbReference>
<geneLocation type="plasmid" evidence="1 2">
    <name>pCadTS8_2</name>
</geneLocation>
<accession>A0ABY7AUS4</accession>
<name>A0ABY7AUS4_9ALTE</name>
<protein>
    <submittedName>
        <fullName evidence="1">Uncharacterized protein</fullName>
    </submittedName>
</protein>
<dbReference type="Proteomes" id="UP001163726">
    <property type="component" value="Plasmid pCadTS8_2"/>
</dbReference>
<keyword evidence="2" id="KW-1185">Reference proteome</keyword>
<evidence type="ECO:0000313" key="1">
    <source>
        <dbReference type="EMBL" id="WAJ72265.1"/>
    </source>
</evidence>
<reference evidence="1" key="1">
    <citation type="submission" date="2022-10" db="EMBL/GenBank/DDBJ databases">
        <title>Catenovulum adriacola sp. nov. isolated in the Harbour of Susak.</title>
        <authorList>
            <person name="Schoch T."/>
            <person name="Reich S.J."/>
            <person name="Stoeferle S."/>
            <person name="Flaiz M."/>
            <person name="Kazda M."/>
            <person name="Riedel C.U."/>
            <person name="Duerre P."/>
        </authorList>
    </citation>
    <scope>NUCLEOTIDE SEQUENCE</scope>
    <source>
        <strain evidence="1">TS8</strain>
        <plasmid evidence="1">pCadTS8_2</plasmid>
    </source>
</reference>
<sequence>MVLPSGGIKNNNLSIARYSLADSLAALTQPMSKIWLKLNHHLCATTSSINCLSGTQKTLMSAQPLFQKQQYKKTTHYPNLASQFKQIMQAINSTNKL</sequence>
<dbReference type="EMBL" id="CP109967">
    <property type="protein sequence ID" value="WAJ72265.1"/>
    <property type="molecule type" value="Genomic_DNA"/>
</dbReference>
<organism evidence="1 2">
    <name type="scientific">Catenovulum adriaticum</name>
    <dbReference type="NCBI Taxonomy" id="2984846"/>
    <lineage>
        <taxon>Bacteria</taxon>
        <taxon>Pseudomonadati</taxon>
        <taxon>Pseudomonadota</taxon>
        <taxon>Gammaproteobacteria</taxon>
        <taxon>Alteromonadales</taxon>
        <taxon>Alteromonadaceae</taxon>
        <taxon>Catenovulum</taxon>
    </lineage>
</organism>